<sequence length="506" mass="55393">MWPFKSRRLNRLSSRLSVLIDEAPIGSTSPENDSAARAGLKSTTTPNPSVHIDDVPSKLTPTLSSAPPPPRLDPRLTPRHRNHPSHRTRHTLPNEVLEVICSASPSSSTLASLALLDKAAYDVVTPYLYRTVTITRHNLHKVLYPLPIPKTRHFIYVPEPTSPKVEAGTKAKTKANDLAGDPEPSGDSIARKRWCLSFTRVVNFQGEMLDWGWSSTLAECFDHPIPVAWNTNNADTADTEPSSESTRSASQAATPATRSPYMPNAHTLLLPPEVIHGLVQWSFLPSEASRHPFFRALMALLPVKTLEITGGIASTLGTMHMLPGITLSRFLDEASTVLEMLYAELPLARVVLHGVTNDSLPALPGIISEVHYVPFQPPRADSDFLLGVRIKDVAQSLKLRTPCAAGRRTIIGIGACAIQDRLDPTGESARQDQAINHVAALDGIEDPTDVWWVTTSEAHHLGLAASCGCYGTKRQNRVVLDDGVKAAYGVRRGIWRHTSREITWAE</sequence>
<feature type="compositionally biased region" description="Basic residues" evidence="1">
    <location>
        <begin position="77"/>
        <end position="90"/>
    </location>
</feature>
<dbReference type="EMBL" id="RSCD01000003">
    <property type="protein sequence ID" value="RSH94006.1"/>
    <property type="molecule type" value="Genomic_DNA"/>
</dbReference>
<proteinExistence type="predicted"/>
<organism evidence="2 3">
    <name type="scientific">Saitozyma podzolica</name>
    <dbReference type="NCBI Taxonomy" id="1890683"/>
    <lineage>
        <taxon>Eukaryota</taxon>
        <taxon>Fungi</taxon>
        <taxon>Dikarya</taxon>
        <taxon>Basidiomycota</taxon>
        <taxon>Agaricomycotina</taxon>
        <taxon>Tremellomycetes</taxon>
        <taxon>Tremellales</taxon>
        <taxon>Trimorphomycetaceae</taxon>
        <taxon>Saitozyma</taxon>
    </lineage>
</organism>
<feature type="region of interest" description="Disordered" evidence="1">
    <location>
        <begin position="165"/>
        <end position="186"/>
    </location>
</feature>
<name>A0A427YSJ9_9TREE</name>
<evidence type="ECO:0000256" key="1">
    <source>
        <dbReference type="SAM" id="MobiDB-lite"/>
    </source>
</evidence>
<accession>A0A427YSJ9</accession>
<dbReference type="Proteomes" id="UP000279259">
    <property type="component" value="Unassembled WGS sequence"/>
</dbReference>
<evidence type="ECO:0000313" key="2">
    <source>
        <dbReference type="EMBL" id="RSH94006.1"/>
    </source>
</evidence>
<evidence type="ECO:0000313" key="3">
    <source>
        <dbReference type="Proteomes" id="UP000279259"/>
    </source>
</evidence>
<gene>
    <name evidence="2" type="ORF">EHS25_006659</name>
</gene>
<reference evidence="2 3" key="1">
    <citation type="submission" date="2018-11" db="EMBL/GenBank/DDBJ databases">
        <title>Genome sequence of Saitozyma podzolica DSM 27192.</title>
        <authorList>
            <person name="Aliyu H."/>
            <person name="Gorte O."/>
            <person name="Ochsenreither K."/>
        </authorList>
    </citation>
    <scope>NUCLEOTIDE SEQUENCE [LARGE SCALE GENOMIC DNA]</scope>
    <source>
        <strain evidence="2 3">DSM 27192</strain>
    </source>
</reference>
<feature type="region of interest" description="Disordered" evidence="1">
    <location>
        <begin position="24"/>
        <end position="91"/>
    </location>
</feature>
<dbReference type="AlphaFoldDB" id="A0A427YSJ9"/>
<keyword evidence="3" id="KW-1185">Reference proteome</keyword>
<protein>
    <submittedName>
        <fullName evidence="2">Uncharacterized protein</fullName>
    </submittedName>
</protein>
<comment type="caution">
    <text evidence="2">The sequence shown here is derived from an EMBL/GenBank/DDBJ whole genome shotgun (WGS) entry which is preliminary data.</text>
</comment>
<feature type="region of interest" description="Disordered" evidence="1">
    <location>
        <begin position="231"/>
        <end position="257"/>
    </location>
</feature>